<dbReference type="RefSeq" id="WP_408329772.1">
    <property type="nucleotide sequence ID" value="NZ_JAQQFH010000011.1"/>
</dbReference>
<accession>A0ABW8ZSY1</accession>
<evidence type="ECO:0000313" key="1">
    <source>
        <dbReference type="EMBL" id="MFL9885770.1"/>
    </source>
</evidence>
<organism evidence="1 2">
    <name type="scientific">Paraburkholderia agricolaris</name>
    <dbReference type="NCBI Taxonomy" id="2152888"/>
    <lineage>
        <taxon>Bacteria</taxon>
        <taxon>Pseudomonadati</taxon>
        <taxon>Pseudomonadota</taxon>
        <taxon>Betaproteobacteria</taxon>
        <taxon>Burkholderiales</taxon>
        <taxon>Burkholderiaceae</taxon>
        <taxon>Paraburkholderia</taxon>
    </lineage>
</organism>
<reference evidence="1 2" key="1">
    <citation type="journal article" date="2024" name="Chem. Sci.">
        <title>Discovery of megapolipeptins by genome mining of a Burkholderiales bacteria collection.</title>
        <authorList>
            <person name="Paulo B.S."/>
            <person name="Recchia M.J.J."/>
            <person name="Lee S."/>
            <person name="Fergusson C.H."/>
            <person name="Romanowski S.B."/>
            <person name="Hernandez A."/>
            <person name="Krull N."/>
            <person name="Liu D.Y."/>
            <person name="Cavanagh H."/>
            <person name="Bos A."/>
            <person name="Gray C.A."/>
            <person name="Murphy B.T."/>
            <person name="Linington R.G."/>
            <person name="Eustaquio A.S."/>
        </authorList>
    </citation>
    <scope>NUCLEOTIDE SEQUENCE [LARGE SCALE GENOMIC DNA]</scope>
    <source>
        <strain evidence="1 2">RL16-012-BIC-B</strain>
    </source>
</reference>
<name>A0ABW8ZSY1_9BURK</name>
<dbReference type="Proteomes" id="UP001629249">
    <property type="component" value="Unassembled WGS sequence"/>
</dbReference>
<protein>
    <submittedName>
        <fullName evidence="1">Uncharacterized protein</fullName>
    </submittedName>
</protein>
<gene>
    <name evidence="1" type="ORF">PQR66_22200</name>
</gene>
<comment type="caution">
    <text evidence="1">The sequence shown here is derived from an EMBL/GenBank/DDBJ whole genome shotgun (WGS) entry which is preliminary data.</text>
</comment>
<proteinExistence type="predicted"/>
<evidence type="ECO:0000313" key="2">
    <source>
        <dbReference type="Proteomes" id="UP001629249"/>
    </source>
</evidence>
<sequence length="52" mass="5760">MTTGKSTPTEKRTLASGAAKELKRVNFDVDSEMHHMAGMHDDFGMDARSCYP</sequence>
<dbReference type="EMBL" id="JAQQFN010000017">
    <property type="protein sequence ID" value="MFL9885770.1"/>
    <property type="molecule type" value="Genomic_DNA"/>
</dbReference>
<keyword evidence="2" id="KW-1185">Reference proteome</keyword>